<protein>
    <submittedName>
        <fullName evidence="1">Uncharacterized protein</fullName>
    </submittedName>
</protein>
<dbReference type="AlphaFoldDB" id="A0A0K2UPQ8"/>
<accession>A0A0K2UPQ8</accession>
<reference evidence="1" key="1">
    <citation type="submission" date="2014-05" db="EMBL/GenBank/DDBJ databases">
        <authorList>
            <person name="Chronopoulou M."/>
        </authorList>
    </citation>
    <scope>NUCLEOTIDE SEQUENCE</scope>
    <source>
        <tissue evidence="1">Whole organism</tissue>
    </source>
</reference>
<evidence type="ECO:0000313" key="1">
    <source>
        <dbReference type="EMBL" id="CDW40264.1"/>
    </source>
</evidence>
<dbReference type="EMBL" id="HACA01022903">
    <property type="protein sequence ID" value="CDW40264.1"/>
    <property type="molecule type" value="Transcribed_RNA"/>
</dbReference>
<name>A0A0K2UPQ8_LEPSM</name>
<proteinExistence type="predicted"/>
<organism evidence="1">
    <name type="scientific">Lepeophtheirus salmonis</name>
    <name type="common">Salmon louse</name>
    <name type="synonym">Caligus salmonis</name>
    <dbReference type="NCBI Taxonomy" id="72036"/>
    <lineage>
        <taxon>Eukaryota</taxon>
        <taxon>Metazoa</taxon>
        <taxon>Ecdysozoa</taxon>
        <taxon>Arthropoda</taxon>
        <taxon>Crustacea</taxon>
        <taxon>Multicrustacea</taxon>
        <taxon>Hexanauplia</taxon>
        <taxon>Copepoda</taxon>
        <taxon>Siphonostomatoida</taxon>
        <taxon>Caligidae</taxon>
        <taxon>Lepeophtheirus</taxon>
    </lineage>
</organism>
<sequence length="89" mass="10331">MKPRSQLHLFQMYILQVELNSNIANQEMMRTSAAFILKWGSFKFGYKIHYIGATLVVDACNNYAFALLHKFRPKSGCCCNLIYNLYNTL</sequence>